<accession>A0A5C6UPQ5</accession>
<comment type="caution">
    <text evidence="11">The sequence shown here is derived from an EMBL/GenBank/DDBJ whole genome shotgun (WGS) entry which is preliminary data.</text>
</comment>
<organism evidence="11 12">
    <name type="scientific">Flavisphingopyxis soli</name>
    <dbReference type="NCBI Taxonomy" id="2601267"/>
    <lineage>
        <taxon>Bacteria</taxon>
        <taxon>Pseudomonadati</taxon>
        <taxon>Pseudomonadota</taxon>
        <taxon>Alphaproteobacteria</taxon>
        <taxon>Sphingomonadales</taxon>
        <taxon>Sphingopyxidaceae</taxon>
        <taxon>Flavisphingopyxis</taxon>
    </lineage>
</organism>
<evidence type="ECO:0000256" key="7">
    <source>
        <dbReference type="PIRSR" id="PIRSR016262-1"/>
    </source>
</evidence>
<evidence type="ECO:0000256" key="9">
    <source>
        <dbReference type="PIRSR" id="PIRSR016262-3"/>
    </source>
</evidence>
<dbReference type="InterPro" id="IPR000544">
    <property type="entry name" value="Octanoyltransferase"/>
</dbReference>
<dbReference type="InterPro" id="IPR004143">
    <property type="entry name" value="BPL_LPL_catalytic"/>
</dbReference>
<dbReference type="OrthoDB" id="9787061at2"/>
<evidence type="ECO:0000256" key="6">
    <source>
        <dbReference type="PIRNR" id="PIRNR016262"/>
    </source>
</evidence>
<dbReference type="CDD" id="cd16444">
    <property type="entry name" value="LipB"/>
    <property type="match status" value="1"/>
</dbReference>
<keyword evidence="2 5" id="KW-0808">Transferase</keyword>
<dbReference type="Proteomes" id="UP000321129">
    <property type="component" value="Unassembled WGS sequence"/>
</dbReference>
<proteinExistence type="inferred from homology"/>
<comment type="pathway">
    <text evidence="1 5 6">Protein modification; protein lipoylation via endogenous pathway; protein N(6)-(lipoyl)lysine from octanoyl-[acyl-carrier-protein]: step 1/2.</text>
</comment>
<evidence type="ECO:0000256" key="4">
    <source>
        <dbReference type="ARBA" id="ARBA00024732"/>
    </source>
</evidence>
<evidence type="ECO:0000313" key="12">
    <source>
        <dbReference type="Proteomes" id="UP000321129"/>
    </source>
</evidence>
<comment type="function">
    <text evidence="4 5 6">Catalyzes the transfer of endogenously produced octanoic acid from octanoyl-acyl-carrier-protein onto the lipoyl domains of lipoate-dependent enzymes. Lipoyl-ACP can also act as a substrate although octanoyl-ACP is likely to be the physiological substrate.</text>
</comment>
<comment type="catalytic activity">
    <reaction evidence="5 6">
        <text>octanoyl-[ACP] + L-lysyl-[protein] = N(6)-octanoyl-L-lysyl-[protein] + holo-[ACP] + H(+)</text>
        <dbReference type="Rhea" id="RHEA:17665"/>
        <dbReference type="Rhea" id="RHEA-COMP:9636"/>
        <dbReference type="Rhea" id="RHEA-COMP:9685"/>
        <dbReference type="Rhea" id="RHEA-COMP:9752"/>
        <dbReference type="Rhea" id="RHEA-COMP:9928"/>
        <dbReference type="ChEBI" id="CHEBI:15378"/>
        <dbReference type="ChEBI" id="CHEBI:29969"/>
        <dbReference type="ChEBI" id="CHEBI:64479"/>
        <dbReference type="ChEBI" id="CHEBI:78463"/>
        <dbReference type="ChEBI" id="CHEBI:78809"/>
        <dbReference type="EC" id="2.3.1.181"/>
    </reaction>
</comment>
<dbReference type="EC" id="2.3.1.181" evidence="5 6"/>
<feature type="active site" description="Acyl-thioester intermediate" evidence="5 7">
    <location>
        <position position="186"/>
    </location>
</feature>
<dbReference type="PROSITE" id="PS01313">
    <property type="entry name" value="LIPB"/>
    <property type="match status" value="1"/>
</dbReference>
<feature type="binding site" evidence="5 8">
    <location>
        <begin position="168"/>
        <end position="170"/>
    </location>
    <ligand>
        <name>substrate</name>
    </ligand>
</feature>
<dbReference type="PANTHER" id="PTHR10993">
    <property type="entry name" value="OCTANOYLTRANSFERASE"/>
    <property type="match status" value="1"/>
</dbReference>
<dbReference type="NCBIfam" id="NF010925">
    <property type="entry name" value="PRK14345.1"/>
    <property type="match status" value="1"/>
</dbReference>
<dbReference type="Pfam" id="PF21948">
    <property type="entry name" value="LplA-B_cat"/>
    <property type="match status" value="1"/>
</dbReference>
<dbReference type="PANTHER" id="PTHR10993:SF7">
    <property type="entry name" value="LIPOYLTRANSFERASE 2, MITOCHONDRIAL-RELATED"/>
    <property type="match status" value="1"/>
</dbReference>
<dbReference type="SUPFAM" id="SSF55681">
    <property type="entry name" value="Class II aaRS and biotin synthetases"/>
    <property type="match status" value="1"/>
</dbReference>
<comment type="similarity">
    <text evidence="5 6">Belongs to the LipB family.</text>
</comment>
<dbReference type="HAMAP" id="MF_00013">
    <property type="entry name" value="LipB"/>
    <property type="match status" value="1"/>
</dbReference>
<evidence type="ECO:0000259" key="10">
    <source>
        <dbReference type="PROSITE" id="PS51733"/>
    </source>
</evidence>
<sequence length="226" mass="24374">MTVPIPTQPAVTGLADPDWTVAPGLTPYPFALAEMELRASAIRDDGAAERIWLIEHPPLYTAGTSAVESDLRNPRFPVFAAGRGGKYTYHGPGQRVGYVQLDLARRGRDIRAYVHALEAWVIATLADFGVTAFAVPERIGIWTRLANGEEAKIGAIGVRVRRWVTMHGFSVNIDPDLSHFGGIVPCGIADHGVTSLAALGCPASMADIDEALQKRLGILMNSLVHR</sequence>
<dbReference type="NCBIfam" id="TIGR00214">
    <property type="entry name" value="lipB"/>
    <property type="match status" value="1"/>
</dbReference>
<dbReference type="AlphaFoldDB" id="A0A5C6UPQ5"/>
<dbReference type="PIRSF" id="PIRSF016262">
    <property type="entry name" value="LPLase"/>
    <property type="match status" value="1"/>
</dbReference>
<evidence type="ECO:0000313" key="11">
    <source>
        <dbReference type="EMBL" id="TXC74126.1"/>
    </source>
</evidence>
<comment type="miscellaneous">
    <text evidence="5">In the reaction, the free carboxyl group of octanoic acid is attached via an amide linkage to the epsilon-amino group of a specific lysine residue of lipoyl domains of lipoate-dependent enzymes.</text>
</comment>
<keyword evidence="3 5" id="KW-0012">Acyltransferase</keyword>
<dbReference type="GO" id="GO:0005737">
    <property type="term" value="C:cytoplasm"/>
    <property type="evidence" value="ECO:0007669"/>
    <property type="project" value="UniProtKB-SubCell"/>
</dbReference>
<dbReference type="GO" id="GO:0033819">
    <property type="term" value="F:lipoyl(octanoyl) transferase activity"/>
    <property type="evidence" value="ECO:0007669"/>
    <property type="project" value="UniProtKB-EC"/>
</dbReference>
<dbReference type="GO" id="GO:0009249">
    <property type="term" value="P:protein lipoylation"/>
    <property type="evidence" value="ECO:0007669"/>
    <property type="project" value="InterPro"/>
</dbReference>
<keyword evidence="5" id="KW-0963">Cytoplasm</keyword>
<keyword evidence="12" id="KW-1185">Reference proteome</keyword>
<gene>
    <name evidence="5 11" type="primary">lipB</name>
    <name evidence="11" type="ORF">FSZ31_05265</name>
</gene>
<dbReference type="EMBL" id="VOPY01000001">
    <property type="protein sequence ID" value="TXC74126.1"/>
    <property type="molecule type" value="Genomic_DNA"/>
</dbReference>
<dbReference type="Gene3D" id="3.30.930.10">
    <property type="entry name" value="Bira Bifunctional Protein, Domain 2"/>
    <property type="match status" value="1"/>
</dbReference>
<reference evidence="11 12" key="1">
    <citation type="submission" date="2019-08" db="EMBL/GenBank/DDBJ databases">
        <title>Sphingorhabdus soil sp. nov., isolated from arctic soil.</title>
        <authorList>
            <person name="Liu Y."/>
        </authorList>
    </citation>
    <scope>NUCLEOTIDE SEQUENCE [LARGE SCALE GENOMIC DNA]</scope>
    <source>
        <strain evidence="11 12">D-2Q-5-6</strain>
    </source>
</reference>
<feature type="binding site" evidence="5 8">
    <location>
        <begin position="83"/>
        <end position="90"/>
    </location>
    <ligand>
        <name>substrate</name>
    </ligand>
</feature>
<feature type="binding site" evidence="5 8">
    <location>
        <begin position="155"/>
        <end position="157"/>
    </location>
    <ligand>
        <name>substrate</name>
    </ligand>
</feature>
<dbReference type="UniPathway" id="UPA00538">
    <property type="reaction ID" value="UER00592"/>
</dbReference>
<dbReference type="PROSITE" id="PS51733">
    <property type="entry name" value="BPL_LPL_CATALYTIC"/>
    <property type="match status" value="1"/>
</dbReference>
<evidence type="ECO:0000256" key="5">
    <source>
        <dbReference type="HAMAP-Rule" id="MF_00013"/>
    </source>
</evidence>
<evidence type="ECO:0000256" key="1">
    <source>
        <dbReference type="ARBA" id="ARBA00004821"/>
    </source>
</evidence>
<comment type="subcellular location">
    <subcellularLocation>
        <location evidence="5">Cytoplasm</location>
    </subcellularLocation>
</comment>
<evidence type="ECO:0000256" key="2">
    <source>
        <dbReference type="ARBA" id="ARBA00022679"/>
    </source>
</evidence>
<feature type="site" description="Lowers pKa of active site Cys" evidence="5 9">
    <location>
        <position position="152"/>
    </location>
</feature>
<dbReference type="InterPro" id="IPR045864">
    <property type="entry name" value="aa-tRNA-synth_II/BPL/LPL"/>
</dbReference>
<dbReference type="NCBIfam" id="NF010921">
    <property type="entry name" value="PRK14341.1"/>
    <property type="match status" value="1"/>
</dbReference>
<feature type="domain" description="BPL/LPL catalytic" evidence="10">
    <location>
        <begin position="45"/>
        <end position="224"/>
    </location>
</feature>
<evidence type="ECO:0000256" key="3">
    <source>
        <dbReference type="ARBA" id="ARBA00023315"/>
    </source>
</evidence>
<name>A0A5C6UPQ5_9SPHN</name>
<dbReference type="InterPro" id="IPR020605">
    <property type="entry name" value="Octanoyltransferase_CS"/>
</dbReference>
<dbReference type="RefSeq" id="WP_147121966.1">
    <property type="nucleotide sequence ID" value="NZ_VOPY01000001.1"/>
</dbReference>
<protein>
    <recommendedName>
        <fullName evidence="5 6">Octanoyltransferase</fullName>
        <ecNumber evidence="5 6">2.3.1.181</ecNumber>
    </recommendedName>
    <alternativeName>
        <fullName evidence="5">Lipoate-protein ligase B</fullName>
    </alternativeName>
    <alternativeName>
        <fullName evidence="5">Lipoyl/octanoyl transferase</fullName>
    </alternativeName>
    <alternativeName>
        <fullName evidence="5">Octanoyl-[acyl-carrier-protein]-protein N-octanoyltransferase</fullName>
    </alternativeName>
</protein>
<evidence type="ECO:0000256" key="8">
    <source>
        <dbReference type="PIRSR" id="PIRSR016262-2"/>
    </source>
</evidence>